<protein>
    <submittedName>
        <fullName evidence="2">GSCFA domain-containing protein</fullName>
    </submittedName>
</protein>
<dbReference type="EMBL" id="JAKEVZ010000018">
    <property type="protein sequence ID" value="MCF1753001.1"/>
    <property type="molecule type" value="Genomic_DNA"/>
</dbReference>
<feature type="domain" description="GSCFA" evidence="1">
    <location>
        <begin position="22"/>
        <end position="257"/>
    </location>
</feature>
<evidence type="ECO:0000259" key="1">
    <source>
        <dbReference type="Pfam" id="PF08885"/>
    </source>
</evidence>
<dbReference type="InterPro" id="IPR036514">
    <property type="entry name" value="SGNH_hydro_sf"/>
</dbReference>
<sequence>MLWTMSFDIPEGDNKITHRSSILSIGSCFSTMIGEKLAERKFPVLNNPFGTIFNPLSIANLLEDSALEMPVNTDLMLVRDGLYLHFGMHSDVVAYSQDSLERLIQKKQQQVKNSLEHASLLLVTFGTAWVYEYGEKGQIVANCHKQPADLFEKRLLHPDEIQKAFSSFLNILREINPNIRVILTVSPVRHTRDGIPENQLSKSVLRLATHDLTETYDFVSYFPSYEIMMDELRDYRFYKEDLVHPNAQAEDYIWQRFKTVWIDPKSFPLIEEFEGIKRDLAHRPFNPDSPAHMKFLDNLQKKLEKYSRDFDFSKEIDQLRKQTQYRGK</sequence>
<name>A0ABS9BZF5_9BACT</name>
<keyword evidence="3" id="KW-1185">Reference proteome</keyword>
<gene>
    <name evidence="2" type="ORF">L0U89_18220</name>
</gene>
<accession>A0ABS9BZF5</accession>
<dbReference type="Proteomes" id="UP001201449">
    <property type="component" value="Unassembled WGS sequence"/>
</dbReference>
<evidence type="ECO:0000313" key="3">
    <source>
        <dbReference type="Proteomes" id="UP001201449"/>
    </source>
</evidence>
<dbReference type="InterPro" id="IPR014982">
    <property type="entry name" value="GSCFA"/>
</dbReference>
<dbReference type="RefSeq" id="WP_234862832.1">
    <property type="nucleotide sequence ID" value="NZ_JAKEVZ010000018.1"/>
</dbReference>
<dbReference type="Gene3D" id="3.40.50.1110">
    <property type="entry name" value="SGNH hydrolase"/>
    <property type="match status" value="1"/>
</dbReference>
<dbReference type="CDD" id="cd00229">
    <property type="entry name" value="SGNH_hydrolase"/>
    <property type="match status" value="1"/>
</dbReference>
<proteinExistence type="predicted"/>
<organism evidence="2 3">
    <name type="scientific">Mariniradius sediminis</name>
    <dbReference type="NCBI Taxonomy" id="2909237"/>
    <lineage>
        <taxon>Bacteria</taxon>
        <taxon>Pseudomonadati</taxon>
        <taxon>Bacteroidota</taxon>
        <taxon>Cytophagia</taxon>
        <taxon>Cytophagales</taxon>
        <taxon>Cyclobacteriaceae</taxon>
        <taxon>Mariniradius</taxon>
    </lineage>
</organism>
<dbReference type="SUPFAM" id="SSF52266">
    <property type="entry name" value="SGNH hydrolase"/>
    <property type="match status" value="1"/>
</dbReference>
<evidence type="ECO:0000313" key="2">
    <source>
        <dbReference type="EMBL" id="MCF1753001.1"/>
    </source>
</evidence>
<dbReference type="Pfam" id="PF08885">
    <property type="entry name" value="GSCFA"/>
    <property type="match status" value="1"/>
</dbReference>
<reference evidence="2 3" key="1">
    <citation type="submission" date="2022-01" db="EMBL/GenBank/DDBJ databases">
        <title>Mariniradius saccharolyticus sp. nov., isolated from sediment of a river.</title>
        <authorList>
            <person name="Liu H."/>
        </authorList>
    </citation>
    <scope>NUCLEOTIDE SEQUENCE [LARGE SCALE GENOMIC DNA]</scope>
    <source>
        <strain evidence="2 3">RY-2</strain>
    </source>
</reference>
<comment type="caution">
    <text evidence="2">The sequence shown here is derived from an EMBL/GenBank/DDBJ whole genome shotgun (WGS) entry which is preliminary data.</text>
</comment>